<protein>
    <recommendedName>
        <fullName evidence="2">NACHT domain-containing protein</fullName>
    </recommendedName>
</protein>
<dbReference type="Pfam" id="PF23238">
    <property type="entry name" value="DUF7068"/>
    <property type="match status" value="1"/>
</dbReference>
<evidence type="ECO:0000313" key="3">
    <source>
        <dbReference type="EMBL" id="CAH0031463.1"/>
    </source>
</evidence>
<evidence type="ECO:0000259" key="2">
    <source>
        <dbReference type="PROSITE" id="PS50837"/>
    </source>
</evidence>
<proteinExistence type="predicted"/>
<accession>A0A9N9VUC9</accession>
<dbReference type="SUPFAM" id="SSF48371">
    <property type="entry name" value="ARM repeat"/>
    <property type="match status" value="1"/>
</dbReference>
<dbReference type="InterPro" id="IPR021133">
    <property type="entry name" value="HEAT_type_2"/>
</dbReference>
<reference evidence="3" key="1">
    <citation type="submission" date="2021-10" db="EMBL/GenBank/DDBJ databases">
        <authorList>
            <person name="Piombo E."/>
        </authorList>
    </citation>
    <scope>NUCLEOTIDE SEQUENCE</scope>
</reference>
<keyword evidence="4" id="KW-1185">Reference proteome</keyword>
<dbReference type="SUPFAM" id="SSF52540">
    <property type="entry name" value="P-loop containing nucleoside triphosphate hydrolases"/>
    <property type="match status" value="1"/>
</dbReference>
<dbReference type="InterPro" id="IPR016024">
    <property type="entry name" value="ARM-type_fold"/>
</dbReference>
<dbReference type="Pfam" id="PF05729">
    <property type="entry name" value="NACHT"/>
    <property type="match status" value="1"/>
</dbReference>
<dbReference type="PANTHER" id="PTHR46312:SF2">
    <property type="entry name" value="NUCLEOTIDE-BINDING OLIGOMERIZATION DOMAIN-CONTAINING PROTEIN 2-LIKE"/>
    <property type="match status" value="1"/>
</dbReference>
<dbReference type="InterPro" id="IPR055496">
    <property type="entry name" value="DUF7068"/>
</dbReference>
<evidence type="ECO:0000313" key="4">
    <source>
        <dbReference type="Proteomes" id="UP000696573"/>
    </source>
</evidence>
<dbReference type="PANTHER" id="PTHR46312">
    <property type="entry name" value="NACHT DOMAIN-CONTAINING PROTEIN"/>
    <property type="match status" value="1"/>
</dbReference>
<evidence type="ECO:0000256" key="1">
    <source>
        <dbReference type="PROSITE-ProRule" id="PRU00103"/>
    </source>
</evidence>
<gene>
    <name evidence="3" type="ORF">CRHIZ90672A_00018873</name>
</gene>
<dbReference type="Gene3D" id="3.40.50.300">
    <property type="entry name" value="P-loop containing nucleotide triphosphate hydrolases"/>
    <property type="match status" value="1"/>
</dbReference>
<dbReference type="EMBL" id="CABFNQ020000742">
    <property type="protein sequence ID" value="CAH0031463.1"/>
    <property type="molecule type" value="Genomic_DNA"/>
</dbReference>
<dbReference type="InterPro" id="IPR007111">
    <property type="entry name" value="NACHT_NTPase"/>
</dbReference>
<dbReference type="InterPro" id="IPR027417">
    <property type="entry name" value="P-loop_NTPase"/>
</dbReference>
<dbReference type="PROSITE" id="PS50837">
    <property type="entry name" value="NACHT"/>
    <property type="match status" value="1"/>
</dbReference>
<name>A0A9N9VUC9_9HYPO</name>
<dbReference type="Pfam" id="PF13646">
    <property type="entry name" value="HEAT_2"/>
    <property type="match status" value="1"/>
</dbReference>
<dbReference type="Proteomes" id="UP000696573">
    <property type="component" value="Unassembled WGS sequence"/>
</dbReference>
<dbReference type="PROSITE" id="PS50077">
    <property type="entry name" value="HEAT_REPEAT"/>
    <property type="match status" value="1"/>
</dbReference>
<feature type="domain" description="NACHT" evidence="2">
    <location>
        <begin position="400"/>
        <end position="536"/>
    </location>
</feature>
<organism evidence="3 4">
    <name type="scientific">Clonostachys rhizophaga</name>
    <dbReference type="NCBI Taxonomy" id="160324"/>
    <lineage>
        <taxon>Eukaryota</taxon>
        <taxon>Fungi</taxon>
        <taxon>Dikarya</taxon>
        <taxon>Ascomycota</taxon>
        <taxon>Pezizomycotina</taxon>
        <taxon>Sordariomycetes</taxon>
        <taxon>Hypocreomycetidae</taxon>
        <taxon>Hypocreales</taxon>
        <taxon>Bionectriaceae</taxon>
        <taxon>Clonostachys</taxon>
    </lineage>
</organism>
<feature type="repeat" description="HEAT" evidence="1">
    <location>
        <begin position="970"/>
        <end position="1007"/>
    </location>
</feature>
<comment type="caution">
    <text evidence="3">The sequence shown here is derived from an EMBL/GenBank/DDBJ whole genome shotgun (WGS) entry which is preliminary data.</text>
</comment>
<dbReference type="Gene3D" id="1.25.10.10">
    <property type="entry name" value="Leucine-rich Repeat Variant"/>
    <property type="match status" value="2"/>
</dbReference>
<sequence length="1405" mass="159234">MLPNTAAKVLGTTTGEQSAIVNRVKLGLNQVYPGSSDNLSETKIDIVAVHGLETHSPRTWVAFQTDGNNSSGEVHWLRDENMLPYVIPEARIFTYDWNANVNSDAADQGLFGHANSLLEELHMLRSALHLASARESDYTYLLSATRGIIFLGTPFQGGQNELFTPAEQRVAVAVAMYGERATELVSYLRNDERSRDLDELVHQFCNMIRTYSRDIDIVCYYETMPTKLDKICKGLPDEVSKKLMTKDKTILVDQHSACLPGQTALALDARHAMLNKYRGPDDGTFRRVSFRLRQIATKALKTGPDAWIRNNYYTAERLRIERLSGDCLPMDHCYINLAIVEHRSAEGSKDSGSLGQADRPSPFSCHARLKIDTPHEDIRVELPTIFDPRKGPDDCIKRPRRILIRGRAGVGKTTLCKKMVHDFVHHCMWESLFDRILWVPLRTLKRKPDEGYNLESLFLRDFFGQAEKRKKLAKELHQELHATKFAKALFVLDGLDEVFEGLDPDHKMHGFLIFLLQRPNIVITSRPSARLPDYLSVDLELETIGFSPQQVNEYITNVKGADRQEASEIQSFLAQHSFIQSLVRIPIQLDALCHTWNTDSKAGLISNTMTSVYRAIAEDLWKKDVKRLEKKYRGKVVGVPYIRISGWRAIESLVKFEIRVVEGLAFNGLHNDLIDFEPRDWEAVFHHFEPSETASEFWPEKELPHLSFLRTSDDTSGNRNYHFLHRTYQEYFAASYFVQQWMSNGSLECLSLGSESRRQTRFTPISYLLTHKYDARLDIFWRFVAGLLHSKCDEEEPYRFLSIIEDQPRDLFGPAHQRLVMHCLSEIPQPHKIPQLKQLREHLEVLLKKWLLFQCNVVGFSDLAAETEFPDHVFEAAMQESDSRTTIKLLYSLADRPILSQELVNSVFAYCAKDTRLDVKLAAIKALKRQSPLPDKILARLSILLGHPNTDVVNMAVLTLGMQPGLSGKILSRILALLKDPDEGIRRGASFSIAELELVLPDETVTEVLSLFEDENPRIRSSAAIALGQRTLLPDKILRGIAALLKDSEGDVRAASIACLCRQSPISGQMILDMAALLKDPEPHVRLVAVEALGRQSVLPNEVLVSLKGLFKNPDSNVREAAALAFYQQSVFPREILPDLVPLLQDPESHVASTAASTFAGITELPREILLDIVKLIKNPKEPEDVKFEALRALGGQSQLPTEILPDLVVLVKDRDLILREEVLSKAAILLQDRYATIRERTVLTLSRLSTLPSNILLKVEALLKDPQPYVRFAAATMLDQQSVPLEDILINMIAKRKARVRPGDPVGDAYYSTEEKQIFSRDISPYLEKISDKVFHSLLCKIDGMSFNILYDELLQRSFSDHLTWCVEGTKSRLVLTERTRIIEFKNLQGLVKEAQIFYKVPPS</sequence>
<dbReference type="InterPro" id="IPR011989">
    <property type="entry name" value="ARM-like"/>
</dbReference>
<dbReference type="OrthoDB" id="5153622at2759"/>